<proteinExistence type="predicted"/>
<comment type="caution">
    <text evidence="1">The sequence shown here is derived from an EMBL/GenBank/DDBJ whole genome shotgun (WGS) entry which is preliminary data.</text>
</comment>
<dbReference type="Proteomes" id="UP000499080">
    <property type="component" value="Unassembled WGS sequence"/>
</dbReference>
<gene>
    <name evidence="1" type="ORF">AVEN_268974_1</name>
</gene>
<accession>A0A4Y2I1Z6</accession>
<name>A0A4Y2I1Z6_ARAVE</name>
<dbReference type="AlphaFoldDB" id="A0A4Y2I1Z6"/>
<evidence type="ECO:0000313" key="1">
    <source>
        <dbReference type="EMBL" id="GBM71673.1"/>
    </source>
</evidence>
<dbReference type="EMBL" id="BGPR01002326">
    <property type="protein sequence ID" value="GBM71673.1"/>
    <property type="molecule type" value="Genomic_DNA"/>
</dbReference>
<organism evidence="1 2">
    <name type="scientific">Araneus ventricosus</name>
    <name type="common">Orbweaver spider</name>
    <name type="synonym">Epeira ventricosa</name>
    <dbReference type="NCBI Taxonomy" id="182803"/>
    <lineage>
        <taxon>Eukaryota</taxon>
        <taxon>Metazoa</taxon>
        <taxon>Ecdysozoa</taxon>
        <taxon>Arthropoda</taxon>
        <taxon>Chelicerata</taxon>
        <taxon>Arachnida</taxon>
        <taxon>Araneae</taxon>
        <taxon>Araneomorphae</taxon>
        <taxon>Entelegynae</taxon>
        <taxon>Araneoidea</taxon>
        <taxon>Araneidae</taxon>
        <taxon>Araneus</taxon>
    </lineage>
</organism>
<sequence>MLDIHGRTFKYPLERVAPDRTSFQTIHLGGSFTKAPCKRHNRLLRSFRDTVPTTPPAFSRERHSSPLFCGFRFCERSPLSLTPDCISVYGPAR</sequence>
<keyword evidence="2" id="KW-1185">Reference proteome</keyword>
<evidence type="ECO:0000313" key="2">
    <source>
        <dbReference type="Proteomes" id="UP000499080"/>
    </source>
</evidence>
<protein>
    <submittedName>
        <fullName evidence="1">Uncharacterized protein</fullName>
    </submittedName>
</protein>
<reference evidence="1 2" key="1">
    <citation type="journal article" date="2019" name="Sci. Rep.">
        <title>Orb-weaving spider Araneus ventricosus genome elucidates the spidroin gene catalogue.</title>
        <authorList>
            <person name="Kono N."/>
            <person name="Nakamura H."/>
            <person name="Ohtoshi R."/>
            <person name="Moran D.A.P."/>
            <person name="Shinohara A."/>
            <person name="Yoshida Y."/>
            <person name="Fujiwara M."/>
            <person name="Mori M."/>
            <person name="Tomita M."/>
            <person name="Arakawa K."/>
        </authorList>
    </citation>
    <scope>NUCLEOTIDE SEQUENCE [LARGE SCALE GENOMIC DNA]</scope>
</reference>